<dbReference type="AlphaFoldDB" id="A0A5B7FAC5"/>
<dbReference type="Proteomes" id="UP000324222">
    <property type="component" value="Unassembled WGS sequence"/>
</dbReference>
<accession>A0A5B7FAC5</accession>
<dbReference type="EMBL" id="VSRR010005287">
    <property type="protein sequence ID" value="MPC42048.1"/>
    <property type="molecule type" value="Genomic_DNA"/>
</dbReference>
<protein>
    <submittedName>
        <fullName evidence="1">Uncharacterized protein</fullName>
    </submittedName>
</protein>
<gene>
    <name evidence="1" type="ORF">E2C01_035661</name>
</gene>
<keyword evidence="2" id="KW-1185">Reference proteome</keyword>
<comment type="caution">
    <text evidence="1">The sequence shown here is derived from an EMBL/GenBank/DDBJ whole genome shotgun (WGS) entry which is preliminary data.</text>
</comment>
<sequence length="68" mass="6979">MTAGVDKETGHRELSSGTVITQIGFLRVRSVGAGLNGPFIPAAPCLATSHLTNTTPDGLTSTLKRLSG</sequence>
<reference evidence="1 2" key="1">
    <citation type="submission" date="2019-05" db="EMBL/GenBank/DDBJ databases">
        <title>Another draft genome of Portunus trituberculatus and its Hox gene families provides insights of decapod evolution.</title>
        <authorList>
            <person name="Jeong J.-H."/>
            <person name="Song I."/>
            <person name="Kim S."/>
            <person name="Choi T."/>
            <person name="Kim D."/>
            <person name="Ryu S."/>
            <person name="Kim W."/>
        </authorList>
    </citation>
    <scope>NUCLEOTIDE SEQUENCE [LARGE SCALE GENOMIC DNA]</scope>
    <source>
        <tissue evidence="1">Muscle</tissue>
    </source>
</reference>
<name>A0A5B7FAC5_PORTR</name>
<proteinExistence type="predicted"/>
<evidence type="ECO:0000313" key="2">
    <source>
        <dbReference type="Proteomes" id="UP000324222"/>
    </source>
</evidence>
<evidence type="ECO:0000313" key="1">
    <source>
        <dbReference type="EMBL" id="MPC42048.1"/>
    </source>
</evidence>
<organism evidence="1 2">
    <name type="scientific">Portunus trituberculatus</name>
    <name type="common">Swimming crab</name>
    <name type="synonym">Neptunus trituberculatus</name>
    <dbReference type="NCBI Taxonomy" id="210409"/>
    <lineage>
        <taxon>Eukaryota</taxon>
        <taxon>Metazoa</taxon>
        <taxon>Ecdysozoa</taxon>
        <taxon>Arthropoda</taxon>
        <taxon>Crustacea</taxon>
        <taxon>Multicrustacea</taxon>
        <taxon>Malacostraca</taxon>
        <taxon>Eumalacostraca</taxon>
        <taxon>Eucarida</taxon>
        <taxon>Decapoda</taxon>
        <taxon>Pleocyemata</taxon>
        <taxon>Brachyura</taxon>
        <taxon>Eubrachyura</taxon>
        <taxon>Portunoidea</taxon>
        <taxon>Portunidae</taxon>
        <taxon>Portuninae</taxon>
        <taxon>Portunus</taxon>
    </lineage>
</organism>